<keyword evidence="5 7" id="KW-0472">Membrane</keyword>
<dbReference type="PANTHER" id="PTHR11910">
    <property type="entry name" value="ATP SYNTHASE DELTA CHAIN"/>
    <property type="match status" value="1"/>
</dbReference>
<proteinExistence type="inferred from homology"/>
<dbReference type="AlphaFoldDB" id="A0A265N9F6"/>
<keyword evidence="7" id="KW-0139">CF(1)</keyword>
<dbReference type="GO" id="GO:0046933">
    <property type="term" value="F:proton-transporting ATP synthase activity, rotational mechanism"/>
    <property type="evidence" value="ECO:0007669"/>
    <property type="project" value="UniProtKB-UniRule"/>
</dbReference>
<evidence type="ECO:0000256" key="5">
    <source>
        <dbReference type="ARBA" id="ARBA00023136"/>
    </source>
</evidence>
<keyword evidence="2 7" id="KW-0813">Transport</keyword>
<evidence type="ECO:0000256" key="2">
    <source>
        <dbReference type="ARBA" id="ARBA00022448"/>
    </source>
</evidence>
<name>A0A265N9F6_9BACI</name>
<comment type="similarity">
    <text evidence="7">Belongs to the ATPase delta chain family.</text>
</comment>
<dbReference type="GO" id="GO:0045259">
    <property type="term" value="C:proton-transporting ATP synthase complex"/>
    <property type="evidence" value="ECO:0007669"/>
    <property type="project" value="UniProtKB-KW"/>
</dbReference>
<dbReference type="NCBIfam" id="NF004403">
    <property type="entry name" value="PRK05758.2-4"/>
    <property type="match status" value="1"/>
</dbReference>
<gene>
    <name evidence="7" type="primary">atpH</name>
    <name evidence="8" type="ORF">CIL03_12400</name>
</gene>
<dbReference type="OrthoDB" id="9802471at2"/>
<keyword evidence="3 7" id="KW-0375">Hydrogen ion transport</keyword>
<dbReference type="EMBL" id="NPMS01000005">
    <property type="protein sequence ID" value="OZU88441.1"/>
    <property type="molecule type" value="Genomic_DNA"/>
</dbReference>
<dbReference type="Proteomes" id="UP000216498">
    <property type="component" value="Unassembled WGS sequence"/>
</dbReference>
<dbReference type="InterPro" id="IPR026015">
    <property type="entry name" value="ATP_synth_OSCP/delta_N_sf"/>
</dbReference>
<dbReference type="SUPFAM" id="SSF47928">
    <property type="entry name" value="N-terminal domain of the delta subunit of the F1F0-ATP synthase"/>
    <property type="match status" value="1"/>
</dbReference>
<dbReference type="Pfam" id="PF00213">
    <property type="entry name" value="OSCP"/>
    <property type="match status" value="1"/>
</dbReference>
<dbReference type="InterPro" id="IPR000711">
    <property type="entry name" value="ATPase_OSCP/dsu"/>
</dbReference>
<dbReference type="PRINTS" id="PR00125">
    <property type="entry name" value="ATPASEDELTA"/>
</dbReference>
<keyword evidence="6 7" id="KW-0066">ATP synthesis</keyword>
<dbReference type="NCBIfam" id="TIGR01145">
    <property type="entry name" value="ATP_synt_delta"/>
    <property type="match status" value="1"/>
</dbReference>
<accession>A0A265N9F6</accession>
<reference evidence="8 9" key="1">
    <citation type="submission" date="2017-08" db="EMBL/GenBank/DDBJ databases">
        <title>Virgibacillus indicus sp. nov. and Virgibacillus profoundi sp. nov, two moderately halophilic bacteria isolated from marine sediment by using the Microfluidic Streak Plate.</title>
        <authorList>
            <person name="Xu B."/>
            <person name="Hu B."/>
            <person name="Wang J."/>
            <person name="Zhu Y."/>
            <person name="Huang L."/>
            <person name="Du W."/>
            <person name="Huang Y."/>
        </authorList>
    </citation>
    <scope>NUCLEOTIDE SEQUENCE [LARGE SCALE GENOMIC DNA]</scope>
    <source>
        <strain evidence="8 9">IO3-P2-C2</strain>
    </source>
</reference>
<comment type="function">
    <text evidence="7">This protein is part of the stalk that links CF(0) to CF(1). It either transmits conformational changes from CF(0) to CF(1) or is implicated in proton conduction.</text>
</comment>
<comment type="caution">
    <text evidence="8">The sequence shown here is derived from an EMBL/GenBank/DDBJ whole genome shotgun (WGS) entry which is preliminary data.</text>
</comment>
<evidence type="ECO:0000313" key="9">
    <source>
        <dbReference type="Proteomes" id="UP000216498"/>
    </source>
</evidence>
<evidence type="ECO:0000256" key="6">
    <source>
        <dbReference type="ARBA" id="ARBA00023310"/>
    </source>
</evidence>
<protein>
    <recommendedName>
        <fullName evidence="7">ATP synthase subunit delta</fullName>
    </recommendedName>
    <alternativeName>
        <fullName evidence="7">ATP synthase F(1) sector subunit delta</fullName>
    </alternativeName>
    <alternativeName>
        <fullName evidence="7">F-type ATPase subunit delta</fullName>
        <shortName evidence="7">F-ATPase subunit delta</shortName>
    </alternativeName>
</protein>
<evidence type="ECO:0000313" key="8">
    <source>
        <dbReference type="EMBL" id="OZU88441.1"/>
    </source>
</evidence>
<comment type="subcellular location">
    <subcellularLocation>
        <location evidence="7">Cell membrane</location>
        <topology evidence="7">Peripheral membrane protein</topology>
    </subcellularLocation>
    <subcellularLocation>
        <location evidence="1">Membrane</location>
    </subcellularLocation>
</comment>
<evidence type="ECO:0000256" key="4">
    <source>
        <dbReference type="ARBA" id="ARBA00023065"/>
    </source>
</evidence>
<dbReference type="RefSeq" id="WP_094886180.1">
    <property type="nucleotide sequence ID" value="NZ_NPMS01000005.1"/>
</dbReference>
<comment type="function">
    <text evidence="7">F(1)F(0) ATP synthase produces ATP from ADP in the presence of a proton or sodium gradient. F-type ATPases consist of two structural domains, F(1) containing the extramembraneous catalytic core and F(0) containing the membrane proton channel, linked together by a central stalk and a peripheral stalk. During catalysis, ATP synthesis in the catalytic domain of F(1) is coupled via a rotary mechanism of the central stalk subunits to proton translocation.</text>
</comment>
<organism evidence="8 9">
    <name type="scientific">Virgibacillus indicus</name>
    <dbReference type="NCBI Taxonomy" id="2024554"/>
    <lineage>
        <taxon>Bacteria</taxon>
        <taxon>Bacillati</taxon>
        <taxon>Bacillota</taxon>
        <taxon>Bacilli</taxon>
        <taxon>Bacillales</taxon>
        <taxon>Bacillaceae</taxon>
        <taxon>Virgibacillus</taxon>
    </lineage>
</organism>
<dbReference type="Gene3D" id="1.10.520.20">
    <property type="entry name" value="N-terminal domain of the delta subunit of the F1F0-ATP synthase"/>
    <property type="match status" value="1"/>
</dbReference>
<dbReference type="HAMAP" id="MF_01416">
    <property type="entry name" value="ATP_synth_delta_bact"/>
    <property type="match status" value="1"/>
</dbReference>
<sequence>MSEAVVAKRYAEALFQLGNEKATLDQMVDDFQVVKEVFQANNKLNTFLKHPRINNTKKKQFLDEVFQGLDPDVITTLKLLVDRHRTDIVPSMVDHFNQFVNDAKGIAEVTVYSVRKLSNPERSQLVASFVKRFNKSTFEINNVIDPTLIGGVKIRVGNTIIDGSISRKLQRIERDIVTANK</sequence>
<evidence type="ECO:0000256" key="7">
    <source>
        <dbReference type="HAMAP-Rule" id="MF_01416"/>
    </source>
</evidence>
<keyword evidence="9" id="KW-1185">Reference proteome</keyword>
<evidence type="ECO:0000256" key="1">
    <source>
        <dbReference type="ARBA" id="ARBA00004370"/>
    </source>
</evidence>
<evidence type="ECO:0000256" key="3">
    <source>
        <dbReference type="ARBA" id="ARBA00022781"/>
    </source>
</evidence>
<dbReference type="GO" id="GO:0005886">
    <property type="term" value="C:plasma membrane"/>
    <property type="evidence" value="ECO:0007669"/>
    <property type="project" value="UniProtKB-SubCell"/>
</dbReference>
<keyword evidence="4 7" id="KW-0406">Ion transport</keyword>
<keyword evidence="7" id="KW-1003">Cell membrane</keyword>